<evidence type="ECO:0000256" key="3">
    <source>
        <dbReference type="SAM" id="MobiDB-lite"/>
    </source>
</evidence>
<feature type="region of interest" description="Disordered" evidence="3">
    <location>
        <begin position="83"/>
        <end position="117"/>
    </location>
</feature>
<dbReference type="InterPro" id="IPR040815">
    <property type="entry name" value="Nas2_N"/>
</dbReference>
<sequence length="212" mass="23486">MDKYKELEARKKEIEKELETQETVLLRENVNMDTPLITVDGFPRSDIDVAAIRIARSKINALKNDHRQVEQELLELLPQLFQQSQSPPQREQTKSVEPESLFSPSTQIESESTGTATVPTLGRYPTFCYVDAVSPGSPIQEAGVCLGDEIVRFGTATQMSDLSVAVQANENKPISVMLARDQGNGSHTLVTLLVTPRRWNGPGLLGCHLMPK</sequence>
<keyword evidence="7" id="KW-1185">Reference proteome</keyword>
<dbReference type="InterPro" id="IPR036034">
    <property type="entry name" value="PDZ_sf"/>
</dbReference>
<gene>
    <name evidence="6" type="primary">nas2</name>
    <name evidence="5" type="ORF">SJAG_02570</name>
</gene>
<evidence type="ECO:0000313" key="7">
    <source>
        <dbReference type="Proteomes" id="UP000001744"/>
    </source>
</evidence>
<dbReference type="Gene3D" id="2.30.42.10">
    <property type="match status" value="1"/>
</dbReference>
<dbReference type="VEuPathDB" id="FungiDB:SJAG_02570"/>
<dbReference type="PANTHER" id="PTHR12651:SF1">
    <property type="entry name" value="26S PROTEASOME NON-ATPASE REGULATORY SUBUNIT 9"/>
    <property type="match status" value="1"/>
</dbReference>
<dbReference type="Gene3D" id="6.10.140.1710">
    <property type="match status" value="1"/>
</dbReference>
<organism evidence="5 7">
    <name type="scientific">Schizosaccharomyces japonicus (strain yFS275 / FY16936)</name>
    <name type="common">Fission yeast</name>
    <dbReference type="NCBI Taxonomy" id="402676"/>
    <lineage>
        <taxon>Eukaryota</taxon>
        <taxon>Fungi</taxon>
        <taxon>Dikarya</taxon>
        <taxon>Ascomycota</taxon>
        <taxon>Taphrinomycotina</taxon>
        <taxon>Schizosaccharomycetes</taxon>
        <taxon>Schizosaccharomycetales</taxon>
        <taxon>Schizosaccharomycetaceae</taxon>
        <taxon>Schizosaccharomyces</taxon>
    </lineage>
</organism>
<evidence type="ECO:0000259" key="4">
    <source>
        <dbReference type="Pfam" id="PF18265"/>
    </source>
</evidence>
<feature type="compositionally biased region" description="Polar residues" evidence="3">
    <location>
        <begin position="102"/>
        <end position="117"/>
    </location>
</feature>
<dbReference type="PANTHER" id="PTHR12651">
    <property type="entry name" value="26S PROTEASOME NON-ATPASE REGULATORY SUBUNIT 9"/>
    <property type="match status" value="1"/>
</dbReference>
<dbReference type="JaponicusDB" id="SJAG_02570">
    <property type="gene designation" value="nas2"/>
</dbReference>
<reference evidence="5 7" key="1">
    <citation type="journal article" date="2011" name="Science">
        <title>Comparative functional genomics of the fission yeasts.</title>
        <authorList>
            <person name="Rhind N."/>
            <person name="Chen Z."/>
            <person name="Yassour M."/>
            <person name="Thompson D.A."/>
            <person name="Haas B.J."/>
            <person name="Habib N."/>
            <person name="Wapinski I."/>
            <person name="Roy S."/>
            <person name="Lin M.F."/>
            <person name="Heiman D.I."/>
            <person name="Young S.K."/>
            <person name="Furuya K."/>
            <person name="Guo Y."/>
            <person name="Pidoux A."/>
            <person name="Chen H.M."/>
            <person name="Robbertse B."/>
            <person name="Goldberg J.M."/>
            <person name="Aoki K."/>
            <person name="Bayne E.H."/>
            <person name="Berlin A.M."/>
            <person name="Desjardins C.A."/>
            <person name="Dobbs E."/>
            <person name="Dukaj L."/>
            <person name="Fan L."/>
            <person name="FitzGerald M.G."/>
            <person name="French C."/>
            <person name="Gujja S."/>
            <person name="Hansen K."/>
            <person name="Keifenheim D."/>
            <person name="Levin J.Z."/>
            <person name="Mosher R.A."/>
            <person name="Mueller C.A."/>
            <person name="Pfiffner J."/>
            <person name="Priest M."/>
            <person name="Russ C."/>
            <person name="Smialowska A."/>
            <person name="Swoboda P."/>
            <person name="Sykes S.M."/>
            <person name="Vaughn M."/>
            <person name="Vengrova S."/>
            <person name="Yoder R."/>
            <person name="Zeng Q."/>
            <person name="Allshire R."/>
            <person name="Baulcombe D."/>
            <person name="Birren B.W."/>
            <person name="Brown W."/>
            <person name="Ekwall K."/>
            <person name="Kellis M."/>
            <person name="Leatherwood J."/>
            <person name="Levin H."/>
            <person name="Margalit H."/>
            <person name="Martienssen R."/>
            <person name="Nieduszynski C.A."/>
            <person name="Spatafora J.W."/>
            <person name="Friedman N."/>
            <person name="Dalgaard J.Z."/>
            <person name="Baumann P."/>
            <person name="Niki H."/>
            <person name="Regev A."/>
            <person name="Nusbaum C."/>
        </authorList>
    </citation>
    <scope>NUCLEOTIDE SEQUENCE [LARGE SCALE GENOMIC DNA]</scope>
    <source>
        <strain evidence="7">yFS275 / FY16936</strain>
    </source>
</reference>
<name>B6K0L4_SCHJY</name>
<feature type="domain" description="Nas2 N-terminal" evidence="4">
    <location>
        <begin position="5"/>
        <end position="82"/>
    </location>
</feature>
<dbReference type="OMA" id="DWGGRGM"/>
<dbReference type="GO" id="GO:0005737">
    <property type="term" value="C:cytoplasm"/>
    <property type="evidence" value="ECO:0000318"/>
    <property type="project" value="GO_Central"/>
</dbReference>
<dbReference type="FunFam" id="2.30.42.10:FF:000107">
    <property type="entry name" value="26S proteasome non-ATPase regulatory subunit 9"/>
    <property type="match status" value="1"/>
</dbReference>
<dbReference type="STRING" id="402676.B6K0L4"/>
<evidence type="ECO:0000256" key="2">
    <source>
        <dbReference type="ARBA" id="ARBA00068021"/>
    </source>
</evidence>
<protein>
    <recommendedName>
        <fullName evidence="2">Probable 26S proteasome regulatory subunit p27</fullName>
    </recommendedName>
</protein>
<dbReference type="GO" id="GO:0070682">
    <property type="term" value="P:proteasome regulatory particle assembly"/>
    <property type="evidence" value="ECO:0000318"/>
    <property type="project" value="GO_Central"/>
</dbReference>
<dbReference type="GO" id="GO:0000502">
    <property type="term" value="C:proteasome complex"/>
    <property type="evidence" value="ECO:0007669"/>
    <property type="project" value="UniProtKB-KW"/>
</dbReference>
<evidence type="ECO:0000313" key="5">
    <source>
        <dbReference type="EMBL" id="EEB07485.1"/>
    </source>
</evidence>
<dbReference type="AlphaFoldDB" id="B6K0L4"/>
<proteinExistence type="predicted"/>
<evidence type="ECO:0000256" key="1">
    <source>
        <dbReference type="ARBA" id="ARBA00023186"/>
    </source>
</evidence>
<accession>B6K0L4</accession>
<dbReference type="EMBL" id="KE651166">
    <property type="protein sequence ID" value="EEB07485.1"/>
    <property type="molecule type" value="Genomic_DNA"/>
</dbReference>
<dbReference type="HOGENOM" id="CLU_073146_2_1_1"/>
<dbReference type="OrthoDB" id="72325at2759"/>
<evidence type="ECO:0000313" key="6">
    <source>
        <dbReference type="JaponicusDB" id="SJAG_02570"/>
    </source>
</evidence>
<dbReference type="Proteomes" id="UP000001744">
    <property type="component" value="Unassembled WGS sequence"/>
</dbReference>
<dbReference type="GeneID" id="7051198"/>
<dbReference type="RefSeq" id="XP_002173778.1">
    <property type="nucleotide sequence ID" value="XM_002173742.2"/>
</dbReference>
<keyword evidence="1" id="KW-0143">Chaperone</keyword>
<dbReference type="SUPFAM" id="SSF50156">
    <property type="entry name" value="PDZ domain-like"/>
    <property type="match status" value="1"/>
</dbReference>
<keyword evidence="5" id="KW-0647">Proteasome</keyword>
<dbReference type="GO" id="GO:0005634">
    <property type="term" value="C:nucleus"/>
    <property type="evidence" value="ECO:0000318"/>
    <property type="project" value="GO_Central"/>
</dbReference>
<dbReference type="InterPro" id="IPR035269">
    <property type="entry name" value="PSMD9"/>
</dbReference>
<dbReference type="eggNOG" id="KOG3129">
    <property type="taxonomic scope" value="Eukaryota"/>
</dbReference>
<dbReference type="Pfam" id="PF18265">
    <property type="entry name" value="Nas2_N"/>
    <property type="match status" value="1"/>
</dbReference>